<organism evidence="5 6">
    <name type="scientific">Actinoplanes sichuanensis</name>
    <dbReference type="NCBI Taxonomy" id="512349"/>
    <lineage>
        <taxon>Bacteria</taxon>
        <taxon>Bacillati</taxon>
        <taxon>Actinomycetota</taxon>
        <taxon>Actinomycetes</taxon>
        <taxon>Micromonosporales</taxon>
        <taxon>Micromonosporaceae</taxon>
        <taxon>Actinoplanes</taxon>
    </lineage>
</organism>
<name>A0ABW4AIV0_9ACTN</name>
<dbReference type="Proteomes" id="UP001597183">
    <property type="component" value="Unassembled WGS sequence"/>
</dbReference>
<dbReference type="InterPro" id="IPR006096">
    <property type="entry name" value="Glu/Leu/Phe/Val/Trp_DH_C"/>
</dbReference>
<dbReference type="SUPFAM" id="SSF53223">
    <property type="entry name" value="Aminoacid dehydrogenase-like, N-terminal domain"/>
    <property type="match status" value="1"/>
</dbReference>
<dbReference type="SMART" id="SM00839">
    <property type="entry name" value="ELFV_dehydrog"/>
    <property type="match status" value="1"/>
</dbReference>
<dbReference type="PROSITE" id="PS51257">
    <property type="entry name" value="PROKAR_LIPOPROTEIN"/>
    <property type="match status" value="1"/>
</dbReference>
<dbReference type="SUPFAM" id="SSF51735">
    <property type="entry name" value="NAD(P)-binding Rossmann-fold domains"/>
    <property type="match status" value="1"/>
</dbReference>
<dbReference type="Gene3D" id="3.40.50.720">
    <property type="entry name" value="NAD(P)-binding Rossmann-like Domain"/>
    <property type="match status" value="1"/>
</dbReference>
<dbReference type="PANTHER" id="PTHR42722:SF1">
    <property type="entry name" value="VALINE DEHYDROGENASE"/>
    <property type="match status" value="1"/>
</dbReference>
<comment type="caution">
    <text evidence="5">The sequence shown here is derived from an EMBL/GenBank/DDBJ whole genome shotgun (WGS) entry which is preliminary data.</text>
</comment>
<sequence length="395" mass="39023">MPIHQRVVVERGTRSGFPIVVAVHSTALGQAVGGCRMAVYRDWRAGLDDALRLSTAMTSKAALAGLPHGGGAAVVVLPRGAFGNTAGGLTADGSMAWGPTGGMAEGVAGGPMDGMAEGVAGGPMDGMAGGLAGGVAVDRRAVLHDVGDVVRNLGGVFSIGPDVGTGPADMRVIGERTDHVLGRAGDSGPAAAAGVVAAIQAVVADRFGSPSLSGRTFAVLGVGRVGVHLVDLLSAAGGKVLAADVDGARRTVVESLGATWTDPRTCLTADVDVLVPAALGGVLTAATVPTLRCAAVAGPANAQLDEPATADLLHERGILWAPDVVAGSGGIIHAVATELHRETPPRVAARVAGIGDTLTRILDAARETSSTPAAAASRLAGFLIGEPVASTMAAC</sequence>
<accession>A0ABW4AIV0</accession>
<feature type="domain" description="Glutamate/phenylalanine/leucine/valine/L-tryptophan dehydrogenase C-terminal" evidence="4">
    <location>
        <begin position="185"/>
        <end position="392"/>
    </location>
</feature>
<evidence type="ECO:0000256" key="1">
    <source>
        <dbReference type="ARBA" id="ARBA00006382"/>
    </source>
</evidence>
<keyword evidence="3" id="KW-0520">NAD</keyword>
<dbReference type="Pfam" id="PF00208">
    <property type="entry name" value="ELFV_dehydrog"/>
    <property type="match status" value="1"/>
</dbReference>
<dbReference type="InterPro" id="IPR036291">
    <property type="entry name" value="NAD(P)-bd_dom_sf"/>
</dbReference>
<dbReference type="InterPro" id="IPR016211">
    <property type="entry name" value="Glu/Phe/Leu/Val/Trp_DH_bac/arc"/>
</dbReference>
<dbReference type="PANTHER" id="PTHR42722">
    <property type="entry name" value="LEUCINE DEHYDROGENASE"/>
    <property type="match status" value="1"/>
</dbReference>
<dbReference type="Gene3D" id="3.40.50.10860">
    <property type="entry name" value="Leucine Dehydrogenase, chain A, domain 1"/>
    <property type="match status" value="2"/>
</dbReference>
<evidence type="ECO:0000313" key="6">
    <source>
        <dbReference type="Proteomes" id="UP001597183"/>
    </source>
</evidence>
<reference evidence="6" key="1">
    <citation type="journal article" date="2019" name="Int. J. Syst. Evol. Microbiol.">
        <title>The Global Catalogue of Microorganisms (GCM) 10K type strain sequencing project: providing services to taxonomists for standard genome sequencing and annotation.</title>
        <authorList>
            <consortium name="The Broad Institute Genomics Platform"/>
            <consortium name="The Broad Institute Genome Sequencing Center for Infectious Disease"/>
            <person name="Wu L."/>
            <person name="Ma J."/>
        </authorList>
    </citation>
    <scope>NUCLEOTIDE SEQUENCE [LARGE SCALE GENOMIC DNA]</scope>
    <source>
        <strain evidence="6">CCM 7526</strain>
    </source>
</reference>
<evidence type="ECO:0000259" key="4">
    <source>
        <dbReference type="SMART" id="SM00839"/>
    </source>
</evidence>
<protein>
    <submittedName>
        <fullName evidence="5">Glu/Leu/Phe/Val dehydrogenase dimerization domain-containing protein</fullName>
    </submittedName>
</protein>
<dbReference type="InterPro" id="IPR046346">
    <property type="entry name" value="Aminoacid_DH-like_N_sf"/>
</dbReference>
<evidence type="ECO:0000313" key="5">
    <source>
        <dbReference type="EMBL" id="MFD1369927.1"/>
    </source>
</evidence>
<keyword evidence="6" id="KW-1185">Reference proteome</keyword>
<dbReference type="InterPro" id="IPR006097">
    <property type="entry name" value="Glu/Leu/Phe/Val/Trp_DH_dimer"/>
</dbReference>
<proteinExistence type="inferred from homology"/>
<dbReference type="Pfam" id="PF02812">
    <property type="entry name" value="ELFV_dehydrog_N"/>
    <property type="match status" value="1"/>
</dbReference>
<dbReference type="PIRSF" id="PIRSF000188">
    <property type="entry name" value="Phe_leu_dh"/>
    <property type="match status" value="1"/>
</dbReference>
<dbReference type="RefSeq" id="WP_317791927.1">
    <property type="nucleotide sequence ID" value="NZ_AP028461.1"/>
</dbReference>
<comment type="similarity">
    <text evidence="1">Belongs to the Glu/Leu/Phe/Val dehydrogenases family.</text>
</comment>
<dbReference type="EMBL" id="JBHTMK010000040">
    <property type="protein sequence ID" value="MFD1369927.1"/>
    <property type="molecule type" value="Genomic_DNA"/>
</dbReference>
<evidence type="ECO:0000256" key="2">
    <source>
        <dbReference type="ARBA" id="ARBA00023002"/>
    </source>
</evidence>
<keyword evidence="2" id="KW-0560">Oxidoreductase</keyword>
<evidence type="ECO:0000256" key="3">
    <source>
        <dbReference type="ARBA" id="ARBA00023027"/>
    </source>
</evidence>
<gene>
    <name evidence="5" type="ORF">ACFQ5G_31700</name>
</gene>